<dbReference type="OrthoDB" id="3265815at2759"/>
<evidence type="ECO:0000313" key="2">
    <source>
        <dbReference type="EMBL" id="TBU31756.1"/>
    </source>
</evidence>
<feature type="region of interest" description="Disordered" evidence="1">
    <location>
        <begin position="1"/>
        <end position="47"/>
    </location>
</feature>
<sequence length="325" mass="35689">MDTSSLWPYPSPNQSSGSTNSDSPHRDAPSSGSGEQTGFTTPAVHTPPDDATISIAFNPSFRVDDLLPDSIIISSNHVYFYVHRHRILNISSNAFLGQFLHGGPSITGLLLSVHIPEGGDVANVLLHTMYGLSCLHFYPSLETVDRSLEAMNKYGVSIAAHATPQYPLYHLILSHAPHRPVETYALAGHYGLEDLAITISSHLLSYDTSRLTDDIVTKMGPVYLKRLFLLHQSRLHALRDILLQPPASHPATPGCADDERAKLTRAWALATARMVWDATPSISTATLRTYLEPIGESITCESCRDMLLQRIQDVVNSWTLVKATI</sequence>
<feature type="compositionally biased region" description="Polar residues" evidence="1">
    <location>
        <begin position="1"/>
        <end position="22"/>
    </location>
</feature>
<evidence type="ECO:0000256" key="1">
    <source>
        <dbReference type="SAM" id="MobiDB-lite"/>
    </source>
</evidence>
<dbReference type="Proteomes" id="UP000292957">
    <property type="component" value="Unassembled WGS sequence"/>
</dbReference>
<name>A0A4Q9MZH1_9APHY</name>
<organism evidence="2">
    <name type="scientific">Dichomitus squalens</name>
    <dbReference type="NCBI Taxonomy" id="114155"/>
    <lineage>
        <taxon>Eukaryota</taxon>
        <taxon>Fungi</taxon>
        <taxon>Dikarya</taxon>
        <taxon>Basidiomycota</taxon>
        <taxon>Agaricomycotina</taxon>
        <taxon>Agaricomycetes</taxon>
        <taxon>Polyporales</taxon>
        <taxon>Polyporaceae</taxon>
        <taxon>Dichomitus</taxon>
    </lineage>
</organism>
<proteinExistence type="predicted"/>
<evidence type="ECO:0008006" key="3">
    <source>
        <dbReference type="Google" id="ProtNLM"/>
    </source>
</evidence>
<reference evidence="2" key="1">
    <citation type="submission" date="2019-01" db="EMBL/GenBank/DDBJ databases">
        <title>Draft genome sequences of three monokaryotic isolates of the white-rot basidiomycete fungus Dichomitus squalens.</title>
        <authorList>
            <consortium name="DOE Joint Genome Institute"/>
            <person name="Lopez S.C."/>
            <person name="Andreopoulos B."/>
            <person name="Pangilinan J."/>
            <person name="Lipzen A."/>
            <person name="Riley R."/>
            <person name="Ahrendt S."/>
            <person name="Ng V."/>
            <person name="Barry K."/>
            <person name="Daum C."/>
            <person name="Grigoriev I.V."/>
            <person name="Hilden K.S."/>
            <person name="Makela M.R."/>
            <person name="de Vries R.P."/>
        </authorList>
    </citation>
    <scope>NUCLEOTIDE SEQUENCE [LARGE SCALE GENOMIC DNA]</scope>
    <source>
        <strain evidence="2">OM18370.1</strain>
    </source>
</reference>
<feature type="compositionally biased region" description="Polar residues" evidence="1">
    <location>
        <begin position="30"/>
        <end position="40"/>
    </location>
</feature>
<dbReference type="EMBL" id="ML143398">
    <property type="protein sequence ID" value="TBU31756.1"/>
    <property type="molecule type" value="Genomic_DNA"/>
</dbReference>
<gene>
    <name evidence="2" type="ORF">BD311DRAFT_737389</name>
</gene>
<protein>
    <recommendedName>
        <fullName evidence="3">BTB domain-containing protein</fullName>
    </recommendedName>
</protein>
<accession>A0A4Q9MZH1</accession>
<dbReference type="AlphaFoldDB" id="A0A4Q9MZH1"/>